<dbReference type="Proteomes" id="UP000646749">
    <property type="component" value="Unassembled WGS sequence"/>
</dbReference>
<dbReference type="EMBL" id="BONW01000022">
    <property type="protein sequence ID" value="GIG90078.1"/>
    <property type="molecule type" value="Genomic_DNA"/>
</dbReference>
<evidence type="ECO:0000313" key="1">
    <source>
        <dbReference type="EMBL" id="GIG90078.1"/>
    </source>
</evidence>
<accession>A0ABQ4E5X2</accession>
<gene>
    <name evidence="1" type="ORF">Pen02_50140</name>
</gene>
<protein>
    <recommendedName>
        <fullName evidence="3">DNA-binding protein</fullName>
    </recommendedName>
</protein>
<reference evidence="1 2" key="1">
    <citation type="submission" date="2021-01" db="EMBL/GenBank/DDBJ databases">
        <title>Whole genome shotgun sequence of Plantactinospora endophytica NBRC 110450.</title>
        <authorList>
            <person name="Komaki H."/>
            <person name="Tamura T."/>
        </authorList>
    </citation>
    <scope>NUCLEOTIDE SEQUENCE [LARGE SCALE GENOMIC DNA]</scope>
    <source>
        <strain evidence="1 2">NBRC 110450</strain>
    </source>
</reference>
<organism evidence="1 2">
    <name type="scientific">Plantactinospora endophytica</name>
    <dbReference type="NCBI Taxonomy" id="673535"/>
    <lineage>
        <taxon>Bacteria</taxon>
        <taxon>Bacillati</taxon>
        <taxon>Actinomycetota</taxon>
        <taxon>Actinomycetes</taxon>
        <taxon>Micromonosporales</taxon>
        <taxon>Micromonosporaceae</taxon>
        <taxon>Plantactinospora</taxon>
    </lineage>
</organism>
<name>A0ABQ4E5X2_9ACTN</name>
<dbReference type="RefSeq" id="WP_203868540.1">
    <property type="nucleotide sequence ID" value="NZ_BONW01000022.1"/>
</dbReference>
<evidence type="ECO:0008006" key="3">
    <source>
        <dbReference type="Google" id="ProtNLM"/>
    </source>
</evidence>
<proteinExistence type="predicted"/>
<sequence>MEELVGVAEIRDMLGGNLSRQRVHVITSHRDFPAPIQKLRMGNVWLKRDVEEWIRNRQAAG</sequence>
<keyword evidence="2" id="KW-1185">Reference proteome</keyword>
<evidence type="ECO:0000313" key="2">
    <source>
        <dbReference type="Proteomes" id="UP000646749"/>
    </source>
</evidence>
<comment type="caution">
    <text evidence="1">The sequence shown here is derived from an EMBL/GenBank/DDBJ whole genome shotgun (WGS) entry which is preliminary data.</text>
</comment>